<dbReference type="AlphaFoldDB" id="A0A2P7TX87"/>
<evidence type="ECO:0000313" key="1">
    <source>
        <dbReference type="EMBL" id="PSJ79342.1"/>
    </source>
</evidence>
<accession>A0A2P7TX87</accession>
<dbReference type="Proteomes" id="UP000241868">
    <property type="component" value="Unassembled WGS sequence"/>
</dbReference>
<reference evidence="1 2" key="1">
    <citation type="submission" date="2018-03" db="EMBL/GenBank/DDBJ databases">
        <title>Neisseria weixii sp. nov., isolated from the intestinal contents of Tibetan Plateau pika (Ochotona curzoniae) in Yushu, Qinghai Province, China.</title>
        <authorList>
            <person name="Gui Z."/>
        </authorList>
    </citation>
    <scope>NUCLEOTIDE SEQUENCE [LARGE SCALE GENOMIC DNA]</scope>
    <source>
        <strain evidence="1 2">ATCC 51483</strain>
    </source>
</reference>
<evidence type="ECO:0000313" key="2">
    <source>
        <dbReference type="Proteomes" id="UP000241868"/>
    </source>
</evidence>
<protein>
    <submittedName>
        <fullName evidence="1">Uncharacterized protein</fullName>
    </submittedName>
</protein>
<comment type="caution">
    <text evidence="1">The sequence shown here is derived from an EMBL/GenBank/DDBJ whole genome shotgun (WGS) entry which is preliminary data.</text>
</comment>
<sequence length="62" mass="7326">MGEALDRHSLVQILPLHVDWRVRQLADGIEINNRDYCDWRQNHLDDDVSTTPLPQDLLRNTF</sequence>
<gene>
    <name evidence="1" type="ORF">C7N83_12795</name>
</gene>
<name>A0A2P7TX87_9NEIS</name>
<dbReference type="EMBL" id="PXYY01000125">
    <property type="protein sequence ID" value="PSJ79342.1"/>
    <property type="molecule type" value="Genomic_DNA"/>
</dbReference>
<keyword evidence="2" id="KW-1185">Reference proteome</keyword>
<organism evidence="1 2">
    <name type="scientific">Neisseria iguanae</name>
    <dbReference type="NCBI Taxonomy" id="90242"/>
    <lineage>
        <taxon>Bacteria</taxon>
        <taxon>Pseudomonadati</taxon>
        <taxon>Pseudomonadota</taxon>
        <taxon>Betaproteobacteria</taxon>
        <taxon>Neisseriales</taxon>
        <taxon>Neisseriaceae</taxon>
        <taxon>Neisseria</taxon>
    </lineage>
</organism>
<proteinExistence type="predicted"/>
<dbReference type="OrthoDB" id="9781230at2"/>
<dbReference type="RefSeq" id="WP_106743129.1">
    <property type="nucleotide sequence ID" value="NZ_PXYY01000125.1"/>
</dbReference>